<feature type="domain" description="Glutamine amidotransferase type-2" evidence="11">
    <location>
        <begin position="2"/>
        <end position="218"/>
    </location>
</feature>
<feature type="active site" description="For GATase activity" evidence="8">
    <location>
        <position position="2"/>
    </location>
</feature>
<organism evidence="12 13">
    <name type="scientific">Pleionea litopenaei</name>
    <dbReference type="NCBI Taxonomy" id="3070815"/>
    <lineage>
        <taxon>Bacteria</taxon>
        <taxon>Pseudomonadati</taxon>
        <taxon>Pseudomonadota</taxon>
        <taxon>Gammaproteobacteria</taxon>
        <taxon>Oceanospirillales</taxon>
        <taxon>Pleioneaceae</taxon>
        <taxon>Pleionea</taxon>
    </lineage>
</organism>
<dbReference type="GO" id="GO:0004066">
    <property type="term" value="F:asparagine synthase (glutamine-hydrolyzing) activity"/>
    <property type="evidence" value="ECO:0007669"/>
    <property type="project" value="UniProtKB-EC"/>
</dbReference>
<dbReference type="InterPro" id="IPR033738">
    <property type="entry name" value="AsnB_N"/>
</dbReference>
<keyword evidence="5 9" id="KW-0067">ATP-binding</keyword>
<gene>
    <name evidence="12" type="primary">asnB</name>
    <name evidence="12" type="ORF">Q9312_13285</name>
</gene>
<dbReference type="SUPFAM" id="SSF52402">
    <property type="entry name" value="Adenine nucleotide alpha hydrolases-like"/>
    <property type="match status" value="1"/>
</dbReference>
<dbReference type="InterPro" id="IPR051786">
    <property type="entry name" value="ASN_synthetase/amidase"/>
</dbReference>
<keyword evidence="8" id="KW-0028">Amino-acid biosynthesis</keyword>
<evidence type="ECO:0000256" key="4">
    <source>
        <dbReference type="ARBA" id="ARBA00022741"/>
    </source>
</evidence>
<evidence type="ECO:0000313" key="12">
    <source>
        <dbReference type="EMBL" id="WMS86193.1"/>
    </source>
</evidence>
<dbReference type="AlphaFoldDB" id="A0AA51RR85"/>
<keyword evidence="6 8" id="KW-0315">Glutamine amidotransferase</keyword>
<dbReference type="PROSITE" id="PS51278">
    <property type="entry name" value="GATASE_TYPE_2"/>
    <property type="match status" value="1"/>
</dbReference>
<protein>
    <recommendedName>
        <fullName evidence="3">asparagine synthase (glutamine-hydrolyzing)</fullName>
        <ecNumber evidence="3">6.3.5.4</ecNumber>
    </recommendedName>
</protein>
<evidence type="ECO:0000256" key="6">
    <source>
        <dbReference type="ARBA" id="ARBA00022962"/>
    </source>
</evidence>
<dbReference type="InterPro" id="IPR006426">
    <property type="entry name" value="Asn_synth_AEB"/>
</dbReference>
<dbReference type="NCBIfam" id="TIGR01536">
    <property type="entry name" value="asn_synth_AEB"/>
    <property type="match status" value="1"/>
</dbReference>
<dbReference type="InterPro" id="IPR001962">
    <property type="entry name" value="Asn_synthase"/>
</dbReference>
<comment type="pathway">
    <text evidence="1">Amino-acid biosynthesis; L-asparagine biosynthesis; L-asparagine from L-aspartate (L-Gln route): step 1/1.</text>
</comment>
<dbReference type="Gene3D" id="3.40.50.620">
    <property type="entry name" value="HUPs"/>
    <property type="match status" value="2"/>
</dbReference>
<evidence type="ECO:0000256" key="5">
    <source>
        <dbReference type="ARBA" id="ARBA00022840"/>
    </source>
</evidence>
<feature type="site" description="Important for beta-aspartyl-AMP intermediate formation" evidence="10">
    <location>
        <position position="384"/>
    </location>
</feature>
<keyword evidence="4 9" id="KW-0547">Nucleotide-binding</keyword>
<dbReference type="GO" id="GO:0005524">
    <property type="term" value="F:ATP binding"/>
    <property type="evidence" value="ECO:0007669"/>
    <property type="project" value="UniProtKB-KW"/>
</dbReference>
<proteinExistence type="inferred from homology"/>
<evidence type="ECO:0000256" key="8">
    <source>
        <dbReference type="PIRSR" id="PIRSR001589-1"/>
    </source>
</evidence>
<evidence type="ECO:0000256" key="9">
    <source>
        <dbReference type="PIRSR" id="PIRSR001589-2"/>
    </source>
</evidence>
<evidence type="ECO:0000313" key="13">
    <source>
        <dbReference type="Proteomes" id="UP001239782"/>
    </source>
</evidence>
<dbReference type="Pfam" id="PF00733">
    <property type="entry name" value="Asn_synthase"/>
    <property type="match status" value="1"/>
</dbReference>
<dbReference type="CDD" id="cd00712">
    <property type="entry name" value="AsnB"/>
    <property type="match status" value="1"/>
</dbReference>
<dbReference type="SUPFAM" id="SSF56235">
    <property type="entry name" value="N-terminal nucleophile aminohydrolases (Ntn hydrolases)"/>
    <property type="match status" value="1"/>
</dbReference>
<dbReference type="PANTHER" id="PTHR43284:SF1">
    <property type="entry name" value="ASPARAGINE SYNTHETASE"/>
    <property type="match status" value="1"/>
</dbReference>
<evidence type="ECO:0000259" key="11">
    <source>
        <dbReference type="PROSITE" id="PS51278"/>
    </source>
</evidence>
<dbReference type="Gene3D" id="3.60.20.10">
    <property type="entry name" value="Glutamine Phosphoribosylpyrophosphate, subunit 1, domain 1"/>
    <property type="match status" value="1"/>
</dbReference>
<sequence>MCGIAGIISYQEPIKELTGKAEAMVKAIAHRGPDADDIWLSNEENLLLAHCRLAIQDLSPMGAQPMHSASQRFVITFNGEIYNFLELRKELNSLGLGFRGHSDTEVLLEGIEHWGLDATLEKLCGMFAFGLFDKKTKQFTLVRDRIGEKPLYYGCYNNQVFFASELKAIFALHSPKQFTIDHNALASYLRYGYINAPLSIFQNIRKLNPGHKMTIDLSAGKNQSISHVEQLPQVPYWSLASVVDSARSQLLTDEPTAIAQLDTLLNQIITEQSIADVPLGAFLSGGIDSSTVAAIAQANSNKPVDTFTIGFDDKSFNEAEHAKAVAKHIGSNHHETYITGANTLDLVPSIASIYDEPFADSSQIPMIIVSQLAKQHVTVSLSGDGGDELFAGYNRYTQTERMYAKIRRLPKFARSMLSTAINSVSPTTYDRVYQSLKSLSGRKGAANVGLKLHKLSGLMSTKDLSEAYRYLSSYAQNPSELLVQPSSEPDFLISQNFNSDFLNGAMEWDQRYYLPGDNLVKSDRASMFTSLEMRLPLLDKKLIEFAWTVPNHMKLKDGQSKWLLRQVLYKYVPKELIERPKMGFSIPIAQWLKSDLVELTSELLDKDYLDQQGIFNSQLVHSVYKEHIKGHSDNSNLLWTILMFQMWYKNYMEGF</sequence>
<dbReference type="GO" id="GO:0005829">
    <property type="term" value="C:cytosol"/>
    <property type="evidence" value="ECO:0007669"/>
    <property type="project" value="TreeGrafter"/>
</dbReference>
<dbReference type="RefSeq" id="WP_309201345.1">
    <property type="nucleotide sequence ID" value="NZ_CP133548.1"/>
</dbReference>
<keyword evidence="12" id="KW-0436">Ligase</keyword>
<feature type="binding site" evidence="9">
    <location>
        <begin position="382"/>
        <end position="383"/>
    </location>
    <ligand>
        <name>ATP</name>
        <dbReference type="ChEBI" id="CHEBI:30616"/>
    </ligand>
</feature>
<evidence type="ECO:0000256" key="1">
    <source>
        <dbReference type="ARBA" id="ARBA00005187"/>
    </source>
</evidence>
<evidence type="ECO:0000256" key="2">
    <source>
        <dbReference type="ARBA" id="ARBA00005752"/>
    </source>
</evidence>
<dbReference type="PANTHER" id="PTHR43284">
    <property type="entry name" value="ASPARAGINE SYNTHETASE (GLUTAMINE-HYDROLYZING)"/>
    <property type="match status" value="1"/>
</dbReference>
<reference evidence="12 13" key="1">
    <citation type="submission" date="2023-08" db="EMBL/GenBank/DDBJ databases">
        <title>Pleionea litopenaei sp. nov., isolated from stomach of juvenile Litopenaeus vannamei.</title>
        <authorList>
            <person name="Rho A.M."/>
            <person name="Hwang C.Y."/>
        </authorList>
    </citation>
    <scope>NUCLEOTIDE SEQUENCE [LARGE SCALE GENOMIC DNA]</scope>
    <source>
        <strain evidence="12 13">HL-JVS1</strain>
    </source>
</reference>
<dbReference type="EMBL" id="CP133548">
    <property type="protein sequence ID" value="WMS86193.1"/>
    <property type="molecule type" value="Genomic_DNA"/>
</dbReference>
<dbReference type="InterPro" id="IPR029055">
    <property type="entry name" value="Ntn_hydrolases_N"/>
</dbReference>
<evidence type="ECO:0000256" key="7">
    <source>
        <dbReference type="ARBA" id="ARBA00048741"/>
    </source>
</evidence>
<dbReference type="KEGG" id="plei:Q9312_13285"/>
<dbReference type="PIRSF" id="PIRSF001589">
    <property type="entry name" value="Asn_synthetase_glu-h"/>
    <property type="match status" value="1"/>
</dbReference>
<dbReference type="InterPro" id="IPR017932">
    <property type="entry name" value="GATase_2_dom"/>
</dbReference>
<evidence type="ECO:0000256" key="10">
    <source>
        <dbReference type="PIRSR" id="PIRSR001589-3"/>
    </source>
</evidence>
<comment type="similarity">
    <text evidence="2">Belongs to the asparagine synthetase family.</text>
</comment>
<keyword evidence="8" id="KW-0061">Asparagine biosynthesis</keyword>
<dbReference type="Proteomes" id="UP001239782">
    <property type="component" value="Chromosome"/>
</dbReference>
<feature type="binding site" evidence="9">
    <location>
        <position position="103"/>
    </location>
    <ligand>
        <name>L-glutamine</name>
        <dbReference type="ChEBI" id="CHEBI:58359"/>
    </ligand>
</feature>
<dbReference type="InterPro" id="IPR014729">
    <property type="entry name" value="Rossmann-like_a/b/a_fold"/>
</dbReference>
<dbReference type="Pfam" id="PF13537">
    <property type="entry name" value="GATase_7"/>
    <property type="match status" value="1"/>
</dbReference>
<feature type="binding site" evidence="9">
    <location>
        <position position="309"/>
    </location>
    <ligand>
        <name>ATP</name>
        <dbReference type="ChEBI" id="CHEBI:30616"/>
    </ligand>
</feature>
<dbReference type="GO" id="GO:0006529">
    <property type="term" value="P:asparagine biosynthetic process"/>
    <property type="evidence" value="ECO:0007669"/>
    <property type="project" value="UniProtKB-KW"/>
</dbReference>
<comment type="catalytic activity">
    <reaction evidence="7">
        <text>L-aspartate + L-glutamine + ATP + H2O = L-asparagine + L-glutamate + AMP + diphosphate + H(+)</text>
        <dbReference type="Rhea" id="RHEA:12228"/>
        <dbReference type="ChEBI" id="CHEBI:15377"/>
        <dbReference type="ChEBI" id="CHEBI:15378"/>
        <dbReference type="ChEBI" id="CHEBI:29985"/>
        <dbReference type="ChEBI" id="CHEBI:29991"/>
        <dbReference type="ChEBI" id="CHEBI:30616"/>
        <dbReference type="ChEBI" id="CHEBI:33019"/>
        <dbReference type="ChEBI" id="CHEBI:58048"/>
        <dbReference type="ChEBI" id="CHEBI:58359"/>
        <dbReference type="ChEBI" id="CHEBI:456215"/>
        <dbReference type="EC" id="6.3.5.4"/>
    </reaction>
</comment>
<evidence type="ECO:0000256" key="3">
    <source>
        <dbReference type="ARBA" id="ARBA00012737"/>
    </source>
</evidence>
<dbReference type="EC" id="6.3.5.4" evidence="3"/>
<accession>A0AA51RR85</accession>
<dbReference type="CDD" id="cd01991">
    <property type="entry name" value="Asn_synthase_B_C"/>
    <property type="match status" value="1"/>
</dbReference>
<name>A0AA51RR85_9GAMM</name>
<keyword evidence="13" id="KW-1185">Reference proteome</keyword>